<reference evidence="2 3" key="1">
    <citation type="journal article" date="2019" name="Commun. Biol.">
        <title>The bagworm genome reveals a unique fibroin gene that provides high tensile strength.</title>
        <authorList>
            <person name="Kono N."/>
            <person name="Nakamura H."/>
            <person name="Ohtoshi R."/>
            <person name="Tomita M."/>
            <person name="Numata K."/>
            <person name="Arakawa K."/>
        </authorList>
    </citation>
    <scope>NUCLEOTIDE SEQUENCE [LARGE SCALE GENOMIC DNA]</scope>
</reference>
<organism evidence="2 3">
    <name type="scientific">Eumeta variegata</name>
    <name type="common">Bagworm moth</name>
    <name type="synonym">Eumeta japonica</name>
    <dbReference type="NCBI Taxonomy" id="151549"/>
    <lineage>
        <taxon>Eukaryota</taxon>
        <taxon>Metazoa</taxon>
        <taxon>Ecdysozoa</taxon>
        <taxon>Arthropoda</taxon>
        <taxon>Hexapoda</taxon>
        <taxon>Insecta</taxon>
        <taxon>Pterygota</taxon>
        <taxon>Neoptera</taxon>
        <taxon>Endopterygota</taxon>
        <taxon>Lepidoptera</taxon>
        <taxon>Glossata</taxon>
        <taxon>Ditrysia</taxon>
        <taxon>Tineoidea</taxon>
        <taxon>Psychidae</taxon>
        <taxon>Oiketicinae</taxon>
        <taxon>Eumeta</taxon>
    </lineage>
</organism>
<evidence type="ECO:0000313" key="3">
    <source>
        <dbReference type="Proteomes" id="UP000299102"/>
    </source>
</evidence>
<comment type="caution">
    <text evidence="2">The sequence shown here is derived from an EMBL/GenBank/DDBJ whole genome shotgun (WGS) entry which is preliminary data.</text>
</comment>
<gene>
    <name evidence="2" type="ORF">EVAR_32661_1</name>
</gene>
<evidence type="ECO:0000313" key="2">
    <source>
        <dbReference type="EMBL" id="GBP54314.1"/>
    </source>
</evidence>
<feature type="region of interest" description="Disordered" evidence="1">
    <location>
        <begin position="1"/>
        <end position="74"/>
    </location>
</feature>
<accession>A0A4C1WW72</accession>
<feature type="compositionally biased region" description="Polar residues" evidence="1">
    <location>
        <begin position="65"/>
        <end position="74"/>
    </location>
</feature>
<keyword evidence="3" id="KW-1185">Reference proteome</keyword>
<dbReference type="Proteomes" id="UP000299102">
    <property type="component" value="Unassembled WGS sequence"/>
</dbReference>
<dbReference type="EMBL" id="BGZK01000643">
    <property type="protein sequence ID" value="GBP54314.1"/>
    <property type="molecule type" value="Genomic_DNA"/>
</dbReference>
<name>A0A4C1WW72_EUMVA</name>
<dbReference type="AlphaFoldDB" id="A0A4C1WW72"/>
<proteinExistence type="predicted"/>
<evidence type="ECO:0000256" key="1">
    <source>
        <dbReference type="SAM" id="MobiDB-lite"/>
    </source>
</evidence>
<protein>
    <submittedName>
        <fullName evidence="2">Uncharacterized protein</fullName>
    </submittedName>
</protein>
<feature type="compositionally biased region" description="Low complexity" evidence="1">
    <location>
        <begin position="44"/>
        <end position="53"/>
    </location>
</feature>
<sequence>MRTLHRGGSKAASPRERPRPPPGSSRFTIEQCALNVDQPVDQTPSLTSCCRSSLPPPTPRSPPSAQSAFGSRSL</sequence>